<sequence length="207" mass="23534">MKKLTPLFAVFTMVVVLGFTSAGNVMAAKEYEMINPPQPTTSGDKIEVVELFWYGCPHCFTLEPYVERWLKRKPENVKFVRMPGMFRPSWEIHGRAYYTAEVLGVVDKVHKPMFEAIHEQKRSLSDEASIMALFKANGVSEKDFKRVFRSFAVETKLRRAKDMGQRYGVRGVPALIVNGKYRTGATKSGGNAKVFKVVNELVKMESK</sequence>
<keyword evidence="7" id="KW-0676">Redox-active center</keyword>
<keyword evidence="6" id="KW-1015">Disulfide bond</keyword>
<dbReference type="InterPro" id="IPR017937">
    <property type="entry name" value="Thioredoxin_CS"/>
</dbReference>
<dbReference type="InterPro" id="IPR023205">
    <property type="entry name" value="DsbA/DsbL"/>
</dbReference>
<evidence type="ECO:0000313" key="9">
    <source>
        <dbReference type="EMBL" id="VAW99145.1"/>
    </source>
</evidence>
<keyword evidence="5" id="KW-0574">Periplasm</keyword>
<evidence type="ECO:0000256" key="1">
    <source>
        <dbReference type="ARBA" id="ARBA00004418"/>
    </source>
</evidence>
<dbReference type="GO" id="GO:0042597">
    <property type="term" value="C:periplasmic space"/>
    <property type="evidence" value="ECO:0007669"/>
    <property type="project" value="UniProtKB-SubCell"/>
</dbReference>
<dbReference type="SUPFAM" id="SSF52833">
    <property type="entry name" value="Thioredoxin-like"/>
    <property type="match status" value="1"/>
</dbReference>
<dbReference type="PIRSF" id="PIRSF001488">
    <property type="entry name" value="Tdi_protein"/>
    <property type="match status" value="1"/>
</dbReference>
<dbReference type="AlphaFoldDB" id="A0A3B0ZZW2"/>
<name>A0A3B0ZZW2_9ZZZZ</name>
<protein>
    <recommendedName>
        <fullName evidence="3">Thiol:disulfide interchange protein DsbA</fullName>
    </recommendedName>
</protein>
<evidence type="ECO:0000256" key="7">
    <source>
        <dbReference type="ARBA" id="ARBA00023284"/>
    </source>
</evidence>
<dbReference type="PANTHER" id="PTHR35891">
    <property type="entry name" value="THIOL:DISULFIDE INTERCHANGE PROTEIN DSBA"/>
    <property type="match status" value="1"/>
</dbReference>
<evidence type="ECO:0000259" key="8">
    <source>
        <dbReference type="PROSITE" id="PS51352"/>
    </source>
</evidence>
<dbReference type="Pfam" id="PF01323">
    <property type="entry name" value="DSBA"/>
    <property type="match status" value="1"/>
</dbReference>
<dbReference type="PANTHER" id="PTHR35891:SF2">
    <property type="entry name" value="THIOL:DISULFIDE INTERCHANGE PROTEIN DSBA"/>
    <property type="match status" value="1"/>
</dbReference>
<proteinExistence type="inferred from homology"/>
<evidence type="ECO:0000256" key="2">
    <source>
        <dbReference type="ARBA" id="ARBA00005791"/>
    </source>
</evidence>
<comment type="subcellular location">
    <subcellularLocation>
        <location evidence="1">Periplasm</location>
    </subcellularLocation>
</comment>
<feature type="domain" description="Thioredoxin" evidence="8">
    <location>
        <begin position="20"/>
        <end position="166"/>
    </location>
</feature>
<accession>A0A3B0ZZW2</accession>
<dbReference type="CDD" id="cd03019">
    <property type="entry name" value="DsbA_DsbA"/>
    <property type="match status" value="1"/>
</dbReference>
<gene>
    <name evidence="9" type="ORF">MNBD_GAMMA19-2361</name>
</gene>
<dbReference type="InterPro" id="IPR036249">
    <property type="entry name" value="Thioredoxin-like_sf"/>
</dbReference>
<dbReference type="InterPro" id="IPR001853">
    <property type="entry name" value="DSBA-like_thioredoxin_dom"/>
</dbReference>
<dbReference type="InterPro" id="IPR050824">
    <property type="entry name" value="Thiol_disulfide_DsbA"/>
</dbReference>
<evidence type="ECO:0000256" key="4">
    <source>
        <dbReference type="ARBA" id="ARBA00022729"/>
    </source>
</evidence>
<dbReference type="EMBL" id="UOFV01000165">
    <property type="protein sequence ID" value="VAW99145.1"/>
    <property type="molecule type" value="Genomic_DNA"/>
</dbReference>
<dbReference type="Gene3D" id="3.40.30.10">
    <property type="entry name" value="Glutaredoxin"/>
    <property type="match status" value="1"/>
</dbReference>
<dbReference type="InterPro" id="IPR013766">
    <property type="entry name" value="Thioredoxin_domain"/>
</dbReference>
<evidence type="ECO:0000256" key="6">
    <source>
        <dbReference type="ARBA" id="ARBA00023157"/>
    </source>
</evidence>
<evidence type="ECO:0000256" key="5">
    <source>
        <dbReference type="ARBA" id="ARBA00022764"/>
    </source>
</evidence>
<evidence type="ECO:0000256" key="3">
    <source>
        <dbReference type="ARBA" id="ARBA00013831"/>
    </source>
</evidence>
<comment type="similarity">
    <text evidence="2">Belongs to the thioredoxin family. DsbA subfamily.</text>
</comment>
<dbReference type="PROSITE" id="PS51352">
    <property type="entry name" value="THIOREDOXIN_2"/>
    <property type="match status" value="1"/>
</dbReference>
<reference evidence="9" key="1">
    <citation type="submission" date="2018-06" db="EMBL/GenBank/DDBJ databases">
        <authorList>
            <person name="Zhirakovskaya E."/>
        </authorList>
    </citation>
    <scope>NUCLEOTIDE SEQUENCE</scope>
</reference>
<keyword evidence="4" id="KW-0732">Signal</keyword>
<dbReference type="GO" id="GO:0016491">
    <property type="term" value="F:oxidoreductase activity"/>
    <property type="evidence" value="ECO:0007669"/>
    <property type="project" value="InterPro"/>
</dbReference>
<dbReference type="PROSITE" id="PS00194">
    <property type="entry name" value="THIOREDOXIN_1"/>
    <property type="match status" value="1"/>
</dbReference>
<organism evidence="9">
    <name type="scientific">hydrothermal vent metagenome</name>
    <dbReference type="NCBI Taxonomy" id="652676"/>
    <lineage>
        <taxon>unclassified sequences</taxon>
        <taxon>metagenomes</taxon>
        <taxon>ecological metagenomes</taxon>
    </lineage>
</organism>